<evidence type="ECO:0000313" key="1">
    <source>
        <dbReference type="EMBL" id="MDT0677588.1"/>
    </source>
</evidence>
<name>A0ABU3D7T5_9FLAO</name>
<protein>
    <submittedName>
        <fullName evidence="1">Uncharacterized protein</fullName>
    </submittedName>
</protein>
<dbReference type="Proteomes" id="UP001262582">
    <property type="component" value="Unassembled WGS sequence"/>
</dbReference>
<accession>A0ABU3D7T5</accession>
<proteinExistence type="predicted"/>
<sequence>MFVELLQILVRIKFSRLSFTVIFFLVFLFTTVNAQKVKLTEEIWNGTGCYKIEMPMGTVYFEKEDGVSGFKSFIDNEGNDWIASNMEPGPNGDFRGFPNTVNNFGHAGRDSGSTTRIIKNVTEGDLVILESKNPDFTFQYWFFPDRVVVKVIESQGDYSFLYEGVVGGSSEAEDYFVTPDGEKHTPRGKFKDFTPEWYYLGDPKVNNYLFLAKSPNDDAPNENHRQIREGNVHNMDLYSFGRTGPEDGYEIYGMSGNEHICIIGFISADKDHAQIESKIESFLKDPFQSGIDH</sequence>
<evidence type="ECO:0000313" key="2">
    <source>
        <dbReference type="Proteomes" id="UP001262582"/>
    </source>
</evidence>
<keyword evidence="2" id="KW-1185">Reference proteome</keyword>
<reference evidence="1 2" key="1">
    <citation type="submission" date="2023-09" db="EMBL/GenBank/DDBJ databases">
        <authorList>
            <person name="Rey-Velasco X."/>
        </authorList>
    </citation>
    <scope>NUCLEOTIDE SEQUENCE [LARGE SCALE GENOMIC DNA]</scope>
    <source>
        <strain evidence="1 2">F117</strain>
    </source>
</reference>
<comment type="caution">
    <text evidence="1">The sequence shown here is derived from an EMBL/GenBank/DDBJ whole genome shotgun (WGS) entry which is preliminary data.</text>
</comment>
<dbReference type="EMBL" id="JAVRHK010000010">
    <property type="protein sequence ID" value="MDT0677588.1"/>
    <property type="molecule type" value="Genomic_DNA"/>
</dbReference>
<dbReference type="RefSeq" id="WP_311503932.1">
    <property type="nucleotide sequence ID" value="NZ_JAVRHK010000010.1"/>
</dbReference>
<gene>
    <name evidence="1" type="ORF">RM539_13455</name>
</gene>
<organism evidence="1 2">
    <name type="scientific">Autumnicola musiva</name>
    <dbReference type="NCBI Taxonomy" id="3075589"/>
    <lineage>
        <taxon>Bacteria</taxon>
        <taxon>Pseudomonadati</taxon>
        <taxon>Bacteroidota</taxon>
        <taxon>Flavobacteriia</taxon>
        <taxon>Flavobacteriales</taxon>
        <taxon>Flavobacteriaceae</taxon>
        <taxon>Autumnicola</taxon>
    </lineage>
</organism>